<dbReference type="SUPFAM" id="SSF53474">
    <property type="entry name" value="alpha/beta-Hydrolases"/>
    <property type="match status" value="1"/>
</dbReference>
<proteinExistence type="inferred from homology"/>
<evidence type="ECO:0000256" key="2">
    <source>
        <dbReference type="ARBA" id="ARBA00093628"/>
    </source>
</evidence>
<dbReference type="Proteomes" id="UP000663929">
    <property type="component" value="Chromosome"/>
</dbReference>
<dbReference type="EMBL" id="CP071793">
    <property type="protein sequence ID" value="QTD48455.1"/>
    <property type="molecule type" value="Genomic_DNA"/>
</dbReference>
<evidence type="ECO:0000313" key="4">
    <source>
        <dbReference type="EMBL" id="QTD48455.1"/>
    </source>
</evidence>
<gene>
    <name evidence="4" type="primary">maoP</name>
    <name evidence="4" type="ORF">J3U87_22990</name>
</gene>
<dbReference type="InterPro" id="IPR000073">
    <property type="entry name" value="AB_hydrolase_1"/>
</dbReference>
<evidence type="ECO:0000259" key="3">
    <source>
        <dbReference type="Pfam" id="PF12697"/>
    </source>
</evidence>
<feature type="domain" description="AB hydrolase-1" evidence="3">
    <location>
        <begin position="222"/>
        <end position="425"/>
    </location>
</feature>
<dbReference type="InterPro" id="IPR007335">
    <property type="entry name" value="DUF413"/>
</dbReference>
<dbReference type="PANTHER" id="PTHR37946">
    <property type="entry name" value="SLL1969 PROTEIN"/>
    <property type="match status" value="1"/>
</dbReference>
<dbReference type="Pfam" id="PF12697">
    <property type="entry name" value="Abhydrolase_6"/>
    <property type="match status" value="1"/>
</dbReference>
<comment type="similarity">
    <text evidence="1">Belongs to the MaoP family.</text>
</comment>
<dbReference type="AlphaFoldDB" id="A0A8A4TPE6"/>
<reference evidence="4" key="1">
    <citation type="submission" date="2021-03" db="EMBL/GenBank/DDBJ databases">
        <title>Acanthopleuribacteraceae sp. M133.</title>
        <authorList>
            <person name="Wang G."/>
        </authorList>
    </citation>
    <scope>NUCLEOTIDE SEQUENCE</scope>
    <source>
        <strain evidence="4">M133</strain>
    </source>
</reference>
<protein>
    <recommendedName>
        <fullName evidence="2">Macrodomain Ori protein</fullName>
    </recommendedName>
</protein>
<dbReference type="KEGG" id="scor:J3U87_22990"/>
<evidence type="ECO:0000256" key="1">
    <source>
        <dbReference type="ARBA" id="ARBA00093464"/>
    </source>
</evidence>
<dbReference type="Pfam" id="PF04219">
    <property type="entry name" value="DUF413"/>
    <property type="match status" value="1"/>
</dbReference>
<dbReference type="RefSeq" id="WP_237378107.1">
    <property type="nucleotide sequence ID" value="NZ_CP071793.1"/>
</dbReference>
<dbReference type="Gene3D" id="3.40.50.1820">
    <property type="entry name" value="alpha/beta hydrolase"/>
    <property type="match status" value="1"/>
</dbReference>
<sequence length="517" mass="58765">MKAVWAALFLVMLTNCTYLKHTAIQKRYKTLQETDPTMLNLKHMLEEETYIVHGKLKLPRGMGVRGSIAVAAFSNRFRENELVDIFHQVGSSGIFGLNLPQGDYRLYVLHDRNRDGFYGSDEAIGHAPLKGERFPREIKVMAFRDFAYTPSIPFSVDAPIEVRRSRIRDSVFYPAGSIRELDDPVFDDEMVTLGQYDPASFLEAAPQLFYALEKDIAYKIPVVFVHGIGGSPRNFDALLAKLDRRFFKPFYFYYPSGGDLSQMADFFYDIFLSTRYLGDNDRIPTVIVAHSMGGLVVREALNKLEEKPGRNAPFHFISMASPFGGHPAAAMGEKHGMIVLPSWRDLNPHSDFVAHLFRHRPTRFEHVLIHAFANDRSLKWGENSDGVVPLSSQLRTEAQNQSTQLRGFAATHRGVLDQAEVVDYVLAYVHALSIDYPQDHIASLLKGGFEVRGTNYSARQKHLIETVGHYFLDLTEGRLEPVNADQAHFVRASRGEVKPKSHTERGWIKYLRERDRP</sequence>
<organism evidence="4 5">
    <name type="scientific">Sulfidibacter corallicola</name>
    <dbReference type="NCBI Taxonomy" id="2818388"/>
    <lineage>
        <taxon>Bacteria</taxon>
        <taxon>Pseudomonadati</taxon>
        <taxon>Acidobacteriota</taxon>
        <taxon>Holophagae</taxon>
        <taxon>Acanthopleuribacterales</taxon>
        <taxon>Acanthopleuribacteraceae</taxon>
        <taxon>Sulfidibacter</taxon>
    </lineage>
</organism>
<dbReference type="PANTHER" id="PTHR37946:SF1">
    <property type="entry name" value="SLL1969 PROTEIN"/>
    <property type="match status" value="1"/>
</dbReference>
<accession>A0A8A4TPE6</accession>
<keyword evidence="5" id="KW-1185">Reference proteome</keyword>
<evidence type="ECO:0000313" key="5">
    <source>
        <dbReference type="Proteomes" id="UP000663929"/>
    </source>
</evidence>
<name>A0A8A4TPE6_SULCO</name>
<dbReference type="InterPro" id="IPR029058">
    <property type="entry name" value="AB_hydrolase_fold"/>
</dbReference>